<comment type="caution">
    <text evidence="1">The sequence shown here is derived from an EMBL/GenBank/DDBJ whole genome shotgun (WGS) entry which is preliminary data.</text>
</comment>
<sequence>MAFIGLPLLPQGVTEDNRAIEFARPRTRSSDDRDAAPMDCISDCARERADSERDVAELVREHWLEMLVDWEQRRAAQRCHAARLLPTTPPPQAAIGPNVKVVSATRLSVRVRALRRPGNATGVGDPEEDPAGTVPALALRCTCGCLGGIGMGLPLKFDDSGLGATKLPFDIGEPVDSRLPVDCVDLEWCVECD</sequence>
<protein>
    <submittedName>
        <fullName evidence="1">Uncharacterized protein</fullName>
    </submittedName>
</protein>
<evidence type="ECO:0000313" key="2">
    <source>
        <dbReference type="Proteomes" id="UP000092993"/>
    </source>
</evidence>
<reference evidence="1 2" key="1">
    <citation type="submission" date="2016-03" db="EMBL/GenBank/DDBJ databases">
        <title>Whole genome sequencing of Grifola frondosa 9006-11.</title>
        <authorList>
            <person name="Min B."/>
            <person name="Park H."/>
            <person name="Kim J.-G."/>
            <person name="Cho H."/>
            <person name="Oh Y.-L."/>
            <person name="Kong W.-S."/>
            <person name="Choi I.-G."/>
        </authorList>
    </citation>
    <scope>NUCLEOTIDE SEQUENCE [LARGE SCALE GENOMIC DNA]</scope>
    <source>
        <strain evidence="1 2">9006-11</strain>
    </source>
</reference>
<gene>
    <name evidence="1" type="ORF">A0H81_06758</name>
</gene>
<dbReference type="EMBL" id="LUGG01000007">
    <property type="protein sequence ID" value="OBZ72915.1"/>
    <property type="molecule type" value="Genomic_DNA"/>
</dbReference>
<organism evidence="1 2">
    <name type="scientific">Grifola frondosa</name>
    <name type="common">Maitake</name>
    <name type="synonym">Polyporus frondosus</name>
    <dbReference type="NCBI Taxonomy" id="5627"/>
    <lineage>
        <taxon>Eukaryota</taxon>
        <taxon>Fungi</taxon>
        <taxon>Dikarya</taxon>
        <taxon>Basidiomycota</taxon>
        <taxon>Agaricomycotina</taxon>
        <taxon>Agaricomycetes</taxon>
        <taxon>Polyporales</taxon>
        <taxon>Grifolaceae</taxon>
        <taxon>Grifola</taxon>
    </lineage>
</organism>
<evidence type="ECO:0000313" key="1">
    <source>
        <dbReference type="EMBL" id="OBZ72915.1"/>
    </source>
</evidence>
<name>A0A1C7M7M7_GRIFR</name>
<dbReference type="Proteomes" id="UP000092993">
    <property type="component" value="Unassembled WGS sequence"/>
</dbReference>
<accession>A0A1C7M7M7</accession>
<proteinExistence type="predicted"/>
<keyword evidence="2" id="KW-1185">Reference proteome</keyword>
<dbReference type="AlphaFoldDB" id="A0A1C7M7M7"/>